<dbReference type="SUPFAM" id="SSF50249">
    <property type="entry name" value="Nucleic acid-binding proteins"/>
    <property type="match status" value="1"/>
</dbReference>
<evidence type="ECO:0000256" key="1">
    <source>
        <dbReference type="ARBA" id="ARBA00022472"/>
    </source>
</evidence>
<dbReference type="CDD" id="cd02134">
    <property type="entry name" value="KH-II_NusA_rpt1"/>
    <property type="match status" value="1"/>
</dbReference>
<dbReference type="PANTHER" id="PTHR22648">
    <property type="entry name" value="TRANSCRIPTION TERMINATION FACTOR NUSA"/>
    <property type="match status" value="1"/>
</dbReference>
<sequence length="415" mass="44699">MRSDFAASLAQLTAEKGLHKDELIEMVEAAMVSAYKKDFAGNDEKTIVVRMDPGTGNPRVFEVWDVVASADEVEDPNLQLALPEARKMSAAAVVGEKVERDVTPPNFGRIGAQTAKQVILQKIREAERDHVYGEFVDREGDIITGVVRRIDPRGMVLETGSAGKAEALLPPTEQVSSERHRMGQRIRVYLMEVNRALKGPMLIVSRAHRNFVRRMMELEIPEIFNGVVEIRAIAREPGSRSKVAVWSRQTGLDPVGACVGQRGMRIQNIVNELSGERIDIIPWSEDTAKFVASALSPARVLNVELYEGTKTASVTVPDSQLSLAIGKEGQNARLAARLTGWRVDIKSDASPRETVQSEGPEAEEDELTPDGEANATAMNGAAVDGVASDAVSTDDVAADGAAPAASPAQSPVSAG</sequence>
<dbReference type="InterPro" id="IPR036555">
    <property type="entry name" value="NusA_N_sf"/>
</dbReference>
<evidence type="ECO:0000313" key="10">
    <source>
        <dbReference type="EMBL" id="CAA9276611.1"/>
    </source>
</evidence>
<keyword evidence="2 7" id="KW-0963">Cytoplasm</keyword>
<dbReference type="InterPro" id="IPR003029">
    <property type="entry name" value="S1_domain"/>
</dbReference>
<keyword evidence="3 7" id="KW-0889">Transcription antitermination</keyword>
<comment type="function">
    <text evidence="7">Participates in both transcription termination and antitermination.</text>
</comment>
<feature type="region of interest" description="Disordered" evidence="8">
    <location>
        <begin position="347"/>
        <end position="415"/>
    </location>
</feature>
<dbReference type="NCBIfam" id="TIGR01953">
    <property type="entry name" value="NusA"/>
    <property type="match status" value="1"/>
</dbReference>
<organism evidence="10">
    <name type="scientific">uncultured Chloroflexota bacterium</name>
    <dbReference type="NCBI Taxonomy" id="166587"/>
    <lineage>
        <taxon>Bacteria</taxon>
        <taxon>Bacillati</taxon>
        <taxon>Chloroflexota</taxon>
        <taxon>environmental samples</taxon>
    </lineage>
</organism>
<feature type="compositionally biased region" description="Acidic residues" evidence="8">
    <location>
        <begin position="360"/>
        <end position="369"/>
    </location>
</feature>
<evidence type="ECO:0000256" key="6">
    <source>
        <dbReference type="ARBA" id="ARBA00023163"/>
    </source>
</evidence>
<proteinExistence type="inferred from homology"/>
<dbReference type="InterPro" id="IPR009019">
    <property type="entry name" value="KH_sf_prok-type"/>
</dbReference>
<dbReference type="EMBL" id="CADCTC010000193">
    <property type="protein sequence ID" value="CAA9276611.1"/>
    <property type="molecule type" value="Genomic_DNA"/>
</dbReference>
<evidence type="ECO:0000256" key="8">
    <source>
        <dbReference type="SAM" id="MobiDB-lite"/>
    </source>
</evidence>
<comment type="subunit">
    <text evidence="7">Monomer. Binds directly to the core enzyme of the DNA-dependent RNA polymerase and to nascent RNA.</text>
</comment>
<dbReference type="GO" id="GO:0003723">
    <property type="term" value="F:RNA binding"/>
    <property type="evidence" value="ECO:0007669"/>
    <property type="project" value="UniProtKB-UniRule"/>
</dbReference>
<dbReference type="GO" id="GO:0031564">
    <property type="term" value="P:transcription antitermination"/>
    <property type="evidence" value="ECO:0007669"/>
    <property type="project" value="UniProtKB-UniRule"/>
</dbReference>
<name>A0A6J4JGK9_9CHLR</name>
<keyword evidence="1 7" id="KW-0806">Transcription termination</keyword>
<dbReference type="SUPFAM" id="SSF54814">
    <property type="entry name" value="Prokaryotic type KH domain (KH-domain type II)"/>
    <property type="match status" value="2"/>
</dbReference>
<feature type="compositionally biased region" description="Low complexity" evidence="8">
    <location>
        <begin position="380"/>
        <end position="415"/>
    </location>
</feature>
<dbReference type="FunFam" id="3.30.300.20:FF:000005">
    <property type="entry name" value="Transcription termination/antitermination protein NusA"/>
    <property type="match status" value="1"/>
</dbReference>
<keyword evidence="4 7" id="KW-0694">RNA-binding</keyword>
<comment type="subcellular location">
    <subcellularLocation>
        <location evidence="7">Cytoplasm</location>
    </subcellularLocation>
</comment>
<dbReference type="HAMAP" id="MF_00945_B">
    <property type="entry name" value="NusA_B"/>
    <property type="match status" value="1"/>
</dbReference>
<comment type="similarity">
    <text evidence="7">Belongs to the NusA family.</text>
</comment>
<dbReference type="FunFam" id="3.30.300.20:FF:000002">
    <property type="entry name" value="Transcription termination/antitermination protein NusA"/>
    <property type="match status" value="1"/>
</dbReference>
<dbReference type="CDD" id="cd22529">
    <property type="entry name" value="KH-II_NusA_rpt2"/>
    <property type="match status" value="1"/>
</dbReference>
<dbReference type="InterPro" id="IPR013735">
    <property type="entry name" value="TF_NusA_N"/>
</dbReference>
<keyword evidence="6 7" id="KW-0804">Transcription</keyword>
<dbReference type="Gene3D" id="3.30.300.20">
    <property type="match status" value="2"/>
</dbReference>
<dbReference type="CDD" id="cd04455">
    <property type="entry name" value="S1_NusA"/>
    <property type="match status" value="1"/>
</dbReference>
<evidence type="ECO:0000256" key="3">
    <source>
        <dbReference type="ARBA" id="ARBA00022814"/>
    </source>
</evidence>
<dbReference type="Pfam" id="PF13184">
    <property type="entry name" value="KH_NusA_1st"/>
    <property type="match status" value="1"/>
</dbReference>
<dbReference type="Pfam" id="PF26594">
    <property type="entry name" value="KH_NusA_2nd"/>
    <property type="match status" value="1"/>
</dbReference>
<evidence type="ECO:0000259" key="9">
    <source>
        <dbReference type="PROSITE" id="PS50126"/>
    </source>
</evidence>
<dbReference type="InterPro" id="IPR004087">
    <property type="entry name" value="KH_dom"/>
</dbReference>
<protein>
    <recommendedName>
        <fullName evidence="7">Transcription termination/antitermination protein NusA</fullName>
    </recommendedName>
</protein>
<dbReference type="PROSITE" id="PS50126">
    <property type="entry name" value="S1"/>
    <property type="match status" value="1"/>
</dbReference>
<dbReference type="SUPFAM" id="SSF69705">
    <property type="entry name" value="Transcription factor NusA, N-terminal domain"/>
    <property type="match status" value="1"/>
</dbReference>
<dbReference type="InterPro" id="IPR025249">
    <property type="entry name" value="TF_NusA_KH_1st"/>
</dbReference>
<gene>
    <name evidence="7" type="primary">nusA</name>
    <name evidence="10" type="ORF">AVDCRST_MAG77-3553</name>
</gene>
<feature type="domain" description="S1 motif" evidence="9">
    <location>
        <begin position="140"/>
        <end position="206"/>
    </location>
</feature>
<evidence type="ECO:0000256" key="4">
    <source>
        <dbReference type="ARBA" id="ARBA00022884"/>
    </source>
</evidence>
<dbReference type="AlphaFoldDB" id="A0A6J4JGK9"/>
<dbReference type="GO" id="GO:0003700">
    <property type="term" value="F:DNA-binding transcription factor activity"/>
    <property type="evidence" value="ECO:0007669"/>
    <property type="project" value="InterPro"/>
</dbReference>
<dbReference type="InterPro" id="IPR010213">
    <property type="entry name" value="TF_NusA"/>
</dbReference>
<evidence type="ECO:0000256" key="7">
    <source>
        <dbReference type="HAMAP-Rule" id="MF_00945"/>
    </source>
</evidence>
<evidence type="ECO:0000256" key="5">
    <source>
        <dbReference type="ARBA" id="ARBA00023015"/>
    </source>
</evidence>
<reference evidence="10" key="1">
    <citation type="submission" date="2020-02" db="EMBL/GenBank/DDBJ databases">
        <authorList>
            <person name="Meier V. D."/>
        </authorList>
    </citation>
    <scope>NUCLEOTIDE SEQUENCE</scope>
    <source>
        <strain evidence="10">AVDCRST_MAG77</strain>
    </source>
</reference>
<dbReference type="Pfam" id="PF08529">
    <property type="entry name" value="NusA_N"/>
    <property type="match status" value="1"/>
</dbReference>
<dbReference type="InterPro" id="IPR012340">
    <property type="entry name" value="NA-bd_OB-fold"/>
</dbReference>
<dbReference type="GO" id="GO:0005829">
    <property type="term" value="C:cytosol"/>
    <property type="evidence" value="ECO:0007669"/>
    <property type="project" value="TreeGrafter"/>
</dbReference>
<dbReference type="PANTHER" id="PTHR22648:SF0">
    <property type="entry name" value="TRANSCRIPTION TERMINATION_ANTITERMINATION PROTEIN NUSA"/>
    <property type="match status" value="1"/>
</dbReference>
<dbReference type="SMART" id="SM00316">
    <property type="entry name" value="S1"/>
    <property type="match status" value="1"/>
</dbReference>
<dbReference type="Gene3D" id="3.30.1480.10">
    <property type="entry name" value="NusA, N-terminal domain"/>
    <property type="match status" value="1"/>
</dbReference>
<evidence type="ECO:0000256" key="2">
    <source>
        <dbReference type="ARBA" id="ARBA00022490"/>
    </source>
</evidence>
<dbReference type="InterPro" id="IPR015946">
    <property type="entry name" value="KH_dom-like_a/b"/>
</dbReference>
<dbReference type="SMART" id="SM00322">
    <property type="entry name" value="KH"/>
    <property type="match status" value="2"/>
</dbReference>
<dbReference type="InterPro" id="IPR030842">
    <property type="entry name" value="TF_NusA_bacterial"/>
</dbReference>
<dbReference type="GO" id="GO:0006353">
    <property type="term" value="P:DNA-templated transcription termination"/>
    <property type="evidence" value="ECO:0007669"/>
    <property type="project" value="UniProtKB-UniRule"/>
</dbReference>
<keyword evidence="5 7" id="KW-0805">Transcription regulation</keyword>
<dbReference type="InterPro" id="IPR058582">
    <property type="entry name" value="KH_NusA_2nd"/>
</dbReference>
<dbReference type="PROSITE" id="PS50084">
    <property type="entry name" value="KH_TYPE_1"/>
    <property type="match status" value="1"/>
</dbReference>
<dbReference type="Gene3D" id="2.40.50.140">
    <property type="entry name" value="Nucleic acid-binding proteins"/>
    <property type="match status" value="1"/>
</dbReference>
<accession>A0A6J4JGK9</accession>
<dbReference type="Pfam" id="PF00575">
    <property type="entry name" value="S1"/>
    <property type="match status" value="1"/>
</dbReference>